<dbReference type="EMBL" id="VIGB01000003">
    <property type="protein sequence ID" value="TQF04027.1"/>
    <property type="molecule type" value="Genomic_DNA"/>
</dbReference>
<organism evidence="2 3">
    <name type="scientific">Kitasatospora acidiphila</name>
    <dbReference type="NCBI Taxonomy" id="2567942"/>
    <lineage>
        <taxon>Bacteria</taxon>
        <taxon>Bacillati</taxon>
        <taxon>Actinomycetota</taxon>
        <taxon>Actinomycetes</taxon>
        <taxon>Kitasatosporales</taxon>
        <taxon>Streptomycetaceae</taxon>
        <taxon>Kitasatospora</taxon>
    </lineage>
</organism>
<keyword evidence="3" id="KW-1185">Reference proteome</keyword>
<feature type="region of interest" description="Disordered" evidence="1">
    <location>
        <begin position="1"/>
        <end position="43"/>
    </location>
</feature>
<evidence type="ECO:0000313" key="2">
    <source>
        <dbReference type="EMBL" id="TQF04027.1"/>
    </source>
</evidence>
<comment type="caution">
    <text evidence="2">The sequence shown here is derived from an EMBL/GenBank/DDBJ whole genome shotgun (WGS) entry which is preliminary data.</text>
</comment>
<feature type="compositionally biased region" description="Polar residues" evidence="1">
    <location>
        <begin position="1"/>
        <end position="10"/>
    </location>
</feature>
<accession>A0A540W523</accession>
<name>A0A540W523_9ACTN</name>
<dbReference type="Proteomes" id="UP000319103">
    <property type="component" value="Unassembled WGS sequence"/>
</dbReference>
<dbReference type="RefSeq" id="WP_141634620.1">
    <property type="nucleotide sequence ID" value="NZ_VIGB01000003.1"/>
</dbReference>
<evidence type="ECO:0000313" key="3">
    <source>
        <dbReference type="Proteomes" id="UP000319103"/>
    </source>
</evidence>
<dbReference type="OrthoDB" id="3872660at2"/>
<feature type="compositionally biased region" description="Low complexity" evidence="1">
    <location>
        <begin position="11"/>
        <end position="42"/>
    </location>
</feature>
<protein>
    <submittedName>
        <fullName evidence="2">Uncharacterized protein</fullName>
    </submittedName>
</protein>
<evidence type="ECO:0000256" key="1">
    <source>
        <dbReference type="SAM" id="MobiDB-lite"/>
    </source>
</evidence>
<sequence length="77" mass="7712">MTQQPGTADGTTAVPAQRTAPAPRPAAPATATTAPADPAQPTGWAAVRRGLAVIRGLRSLATVPARPQPGYGEVDGQ</sequence>
<dbReference type="AlphaFoldDB" id="A0A540W523"/>
<proteinExistence type="predicted"/>
<reference evidence="2 3" key="1">
    <citation type="submission" date="2019-06" db="EMBL/GenBank/DDBJ databases">
        <title>Description of Kitasatospora acidophila sp. nov. isolated from pine grove soil, and reclassification of Streptomyces novaecaesareae to Kitasatospora novaeceasareae comb. nov.</title>
        <authorList>
            <person name="Kim M.J."/>
        </authorList>
    </citation>
    <scope>NUCLEOTIDE SEQUENCE [LARGE SCALE GENOMIC DNA]</scope>
    <source>
        <strain evidence="2 3">MMS16-CNU292</strain>
    </source>
</reference>
<gene>
    <name evidence="2" type="ORF">E6W39_19575</name>
</gene>